<evidence type="ECO:0000256" key="2">
    <source>
        <dbReference type="ARBA" id="ARBA00022475"/>
    </source>
</evidence>
<dbReference type="InterPro" id="IPR019494">
    <property type="entry name" value="FIST_C"/>
</dbReference>
<feature type="domain" description="FIST" evidence="6">
    <location>
        <begin position="36"/>
        <end position="227"/>
    </location>
</feature>
<accession>A0A6J7JIP3</accession>
<keyword evidence="2" id="KW-1003">Cell membrane</keyword>
<evidence type="ECO:0000256" key="4">
    <source>
        <dbReference type="ARBA" id="ARBA00022989"/>
    </source>
</evidence>
<name>A0A6J7JIP3_9ZZZZ</name>
<evidence type="ECO:0000313" key="9">
    <source>
        <dbReference type="EMBL" id="CAB5036087.1"/>
    </source>
</evidence>
<dbReference type="Pfam" id="PF10442">
    <property type="entry name" value="FIST_C"/>
    <property type="match status" value="1"/>
</dbReference>
<comment type="subcellular location">
    <subcellularLocation>
        <location evidence="1">Cell membrane</location>
        <topology evidence="1">Multi-pass membrane protein</topology>
    </subcellularLocation>
</comment>
<dbReference type="GO" id="GO:0005886">
    <property type="term" value="C:plasma membrane"/>
    <property type="evidence" value="ECO:0007669"/>
    <property type="project" value="UniProtKB-SubCell"/>
</dbReference>
<dbReference type="EMBL" id="CAFBND010000042">
    <property type="protein sequence ID" value="CAB4943285.1"/>
    <property type="molecule type" value="Genomic_DNA"/>
</dbReference>
<dbReference type="InterPro" id="IPR016741">
    <property type="entry name" value="UCP018953"/>
</dbReference>
<evidence type="ECO:0000259" key="6">
    <source>
        <dbReference type="SMART" id="SM00897"/>
    </source>
</evidence>
<proteinExistence type="predicted"/>
<dbReference type="PANTHER" id="PTHR14939">
    <property type="entry name" value="F-BOX ONLY PROTEIN 22"/>
    <property type="match status" value="1"/>
</dbReference>
<sequence>MMSGPRIGDGFAMGDDLIAAADSAVADALASIQGSLPDLAFIFVSGGSPDEAAAALAYAATATGARTSTGCNAHGVIGAGQAAEAARGVSVWVASLPSVEVRAFHLEVLRTSESIAVVGMTERRDSDVVGVMIADPWSFPVDGFVGHSHESLRGLPLVGGLASGAGQAGDTRLLVDGHIHDRGAVGVVIGGDVSVHALVSQGCRPIGRPMTVTSAEGSTILELAGRPALEQAKDAVAMLPTEEQPLAVRGLHLGVAVDEYADDHAHGDFLVRGIAGADQASGSITIGDVVEIGSTVQFLLRDADAAHDDLVSVLGHFRTTAGGGSPAGALLFTCTGRGRAMFPSADHDSTAVRRGLGVDHVAGFFAAGEIGPVGGHNHVHTFTATVLAFGS</sequence>
<organism evidence="8">
    <name type="scientific">freshwater metagenome</name>
    <dbReference type="NCBI Taxonomy" id="449393"/>
    <lineage>
        <taxon>unclassified sequences</taxon>
        <taxon>metagenomes</taxon>
        <taxon>ecological metagenomes</taxon>
    </lineage>
</organism>
<keyword evidence="3" id="KW-0812">Transmembrane</keyword>
<protein>
    <submittedName>
        <fullName evidence="8">Unannotated protein</fullName>
    </submittedName>
</protein>
<evidence type="ECO:0000259" key="7">
    <source>
        <dbReference type="SMART" id="SM01204"/>
    </source>
</evidence>
<dbReference type="PANTHER" id="PTHR14939:SF5">
    <property type="entry name" value="F-BOX ONLY PROTEIN 22"/>
    <property type="match status" value="1"/>
</dbReference>
<evidence type="ECO:0000256" key="5">
    <source>
        <dbReference type="ARBA" id="ARBA00023136"/>
    </source>
</evidence>
<evidence type="ECO:0000313" key="8">
    <source>
        <dbReference type="EMBL" id="CAB4943285.1"/>
    </source>
</evidence>
<dbReference type="SMART" id="SM00897">
    <property type="entry name" value="FIST"/>
    <property type="match status" value="1"/>
</dbReference>
<dbReference type="AlphaFoldDB" id="A0A6J7JIP3"/>
<keyword evidence="5" id="KW-0472">Membrane</keyword>
<feature type="domain" description="FIST C-domain" evidence="7">
    <location>
        <begin position="228"/>
        <end position="373"/>
    </location>
</feature>
<evidence type="ECO:0000256" key="3">
    <source>
        <dbReference type="ARBA" id="ARBA00022692"/>
    </source>
</evidence>
<dbReference type="EMBL" id="CAFBPU010000034">
    <property type="protein sequence ID" value="CAB5036087.1"/>
    <property type="molecule type" value="Genomic_DNA"/>
</dbReference>
<gene>
    <name evidence="8" type="ORF">UFOPK3752_01197</name>
    <name evidence="9" type="ORF">UFOPK4150_01594</name>
</gene>
<dbReference type="Pfam" id="PF08495">
    <property type="entry name" value="FIST"/>
    <property type="match status" value="1"/>
</dbReference>
<dbReference type="PIRSF" id="PIRSF018953">
    <property type="entry name" value="UCP018953"/>
    <property type="match status" value="1"/>
</dbReference>
<evidence type="ECO:0000256" key="1">
    <source>
        <dbReference type="ARBA" id="ARBA00004651"/>
    </source>
</evidence>
<keyword evidence="4" id="KW-1133">Transmembrane helix</keyword>
<dbReference type="InterPro" id="IPR013702">
    <property type="entry name" value="FIST_domain_N"/>
</dbReference>
<reference evidence="8" key="1">
    <citation type="submission" date="2020-05" db="EMBL/GenBank/DDBJ databases">
        <authorList>
            <person name="Chiriac C."/>
            <person name="Salcher M."/>
            <person name="Ghai R."/>
            <person name="Kavagutti S V."/>
        </authorList>
    </citation>
    <scope>NUCLEOTIDE SEQUENCE</scope>
</reference>
<dbReference type="SMART" id="SM01204">
    <property type="entry name" value="FIST_C"/>
    <property type="match status" value="1"/>
</dbReference>